<feature type="compositionally biased region" description="Basic and acidic residues" evidence="1">
    <location>
        <begin position="58"/>
        <end position="72"/>
    </location>
</feature>
<evidence type="ECO:0008006" key="6">
    <source>
        <dbReference type="Google" id="ProtNLM"/>
    </source>
</evidence>
<evidence type="ECO:0000313" key="2">
    <source>
        <dbReference type="EMBL" id="CAB3230651.1"/>
    </source>
</evidence>
<accession>A0A8S0ZCI7</accession>
<keyword evidence="4" id="KW-1185">Reference proteome</keyword>
<dbReference type="EMBL" id="CADEBC010000428">
    <property type="protein sequence ID" value="CAB3230651.1"/>
    <property type="molecule type" value="Genomic_DNA"/>
</dbReference>
<dbReference type="EMBL" id="CADEBD010000294">
    <property type="protein sequence ID" value="CAB3234326.1"/>
    <property type="molecule type" value="Genomic_DNA"/>
</dbReference>
<dbReference type="Proteomes" id="UP000494256">
    <property type="component" value="Unassembled WGS sequence"/>
</dbReference>
<dbReference type="OrthoDB" id="6693298at2759"/>
<dbReference type="Gene3D" id="1.25.40.20">
    <property type="entry name" value="Ankyrin repeat-containing domain"/>
    <property type="match status" value="1"/>
</dbReference>
<dbReference type="Proteomes" id="UP000494106">
    <property type="component" value="Unassembled WGS sequence"/>
</dbReference>
<name>A0A8S0ZCI7_ARCPL</name>
<organism evidence="2 4">
    <name type="scientific">Arctia plantaginis</name>
    <name type="common">Wood tiger moth</name>
    <name type="synonym">Phalaena plantaginis</name>
    <dbReference type="NCBI Taxonomy" id="874455"/>
    <lineage>
        <taxon>Eukaryota</taxon>
        <taxon>Metazoa</taxon>
        <taxon>Ecdysozoa</taxon>
        <taxon>Arthropoda</taxon>
        <taxon>Hexapoda</taxon>
        <taxon>Insecta</taxon>
        <taxon>Pterygota</taxon>
        <taxon>Neoptera</taxon>
        <taxon>Endopterygota</taxon>
        <taxon>Lepidoptera</taxon>
        <taxon>Glossata</taxon>
        <taxon>Ditrysia</taxon>
        <taxon>Noctuoidea</taxon>
        <taxon>Erebidae</taxon>
        <taxon>Arctiinae</taxon>
        <taxon>Arctia</taxon>
    </lineage>
</organism>
<feature type="region of interest" description="Disordered" evidence="1">
    <location>
        <begin position="29"/>
        <end position="75"/>
    </location>
</feature>
<dbReference type="InterPro" id="IPR027417">
    <property type="entry name" value="P-loop_NTPase"/>
</dbReference>
<sequence length="1675" mass="195096">MQSQPCTSRTLDRADSIFNIWLPGIKDNNIQEQPDAEQSASNSNTQFDIVNEIQRNTRKNETPQKKEKEPKQKNKYVYQKRPGTSGICGQLYETKLLTLILLRALNNNDIIEFLLGTNIYDLGAMDDIVLRYKKKYSQKSKIIFIQAKHREDTNKEKLTLEDIFKANGDFSFQKYLQSYLKILQILHSGKNNQMFQNQNDVECDFIIYTPITQNIPTSKILQSCDCDVETLINTSENGKVFKFKYDDEDVERLLVSVRKSRVILLAKSVAKNIVQGNFRNIMKIDIIKQYHVYLAQNVLLIEDSETIQKVGDLCVSNKENCYYNGKFRESFLTSSDENLLLMKQVLCEELGVLKNTQMPMSDEVDNKLKDICFKLPVDFGNRVFCFYGSNEKQQRRLNHMCSIFTKLFQNIFKEDINYKYVKLDESSIGPDKIIQAKDLGVCWLGGLVGNLLINDHLTKALKFNLSEESLSADNIKILSQLKEQHDLSKFRFDINIYELPKLTLYSIEHDKILIRDFLSKLKFYTNQAKEDEVENVIKNEIKFYHLQQIYPDSLLHIKSDLIYLTFHDKVQRWWKQPHSAFYLTENCQFYKQAEQYVLSSPLIKVINYIYRKELENIFLQFDFEAIKTLQLDEFLKSDEKVLVIITDETNFSSIKLIQYFDSIQKSNDCIFIDLDSMIAQKSLETLKHDIKLSASSVLVVTSQEQSDIDRLHDKVKQIIELFKGKIILIMSSRLENDLKIMFYDKKIQKDNKNTFKNLSSDIRKIIQDERKVTFQGVEVTVNKVFNDTILDNLSPELLRKLMCNKNIEIGKSLTNSVYHKTVDFYAHRSLCRCITLNIEKHKDAFLYFKHDLNTNSTAVERDDIIITTDTASVFDEICTNNTKANVHWFLSNNYHAHIVWKQSHGSIETIMKYVEKGSHKDFTYEVKTLKDIQEKVVIVNAGPGMGKSTLLSHLAINTKRLHPNIWVVNINLLDHINLFSEWKDAKVNVTLVEAIKIVYTSTLNIKENLSEIFKKNVFELITVSGNEICFSDHYKNIYLPGVDLSEIILLNHFYNNDSLAVLLDGFDEISPDYSNEVIQLLITLKNSRVAHLWITSRPCNMLKQLELALGTMSFSLNSLKINEQKMMLQNVWSKMLGDTVDYTSVSYFYDITIKTNYHDDAGQKFASLPLHLYMMAKVFENCFRGFLKKIISLREFRDTSNLITLYETFTNIKFFDIRFGEKKLTMNTKDPDVRKMIDKERKLFIKNHKMTAAYLLLDKSIFLSDNDMTDVQEFIDSVNVSDEKSEIIECIISNNPKFVHFTFAEYFAVEHFFDKLRSVHATSSMWKYFTEQLLISDRFMGIRRFINSKLQIDAHLLKDLQRTEVYNTEFHNVVAEFDINLRVALNEKLDEIVIFILKCAKPFLHKRNICDFLKMLRSDRERYCVFCSAIGRGTRMLIRCLIDLVIDIDKKKLKELVHCQSTGECVPVFLNLSLTDTITGISLLGNYFPDLLFEVLTMPIRILTKRPSLAHSLGTNGHQLRYIYDYLQEESNDRLLHILSVTDLHGQTPLHYAALENDYDFFMKMHELLEEEKFRVICTTPDKLGFTPICMFSYHKPNFNKLKTLLEIVYQDPGIEVKDFVFTKLLKLYPKDISLFSELNIDVSGFFKTKRIFTNPGPKHPPKTPIGLLATYLGH</sequence>
<comment type="caution">
    <text evidence="2">The sequence shown here is derived from an EMBL/GenBank/DDBJ whole genome shotgun (WGS) entry which is preliminary data.</text>
</comment>
<protein>
    <recommendedName>
        <fullName evidence="6">NACHT domain-containing protein</fullName>
    </recommendedName>
</protein>
<dbReference type="InterPro" id="IPR036770">
    <property type="entry name" value="Ankyrin_rpt-contain_sf"/>
</dbReference>
<gene>
    <name evidence="2" type="ORF">APLA_LOCUS4292</name>
    <name evidence="3" type="ORF">APLA_LOCUS6552</name>
</gene>
<evidence type="ECO:0000313" key="4">
    <source>
        <dbReference type="Proteomes" id="UP000494106"/>
    </source>
</evidence>
<dbReference type="Gene3D" id="3.40.50.300">
    <property type="entry name" value="P-loop containing nucleotide triphosphate hydrolases"/>
    <property type="match status" value="1"/>
</dbReference>
<reference evidence="4 5" key="1">
    <citation type="submission" date="2020-04" db="EMBL/GenBank/DDBJ databases">
        <authorList>
            <person name="Wallbank WR R."/>
            <person name="Pardo Diaz C."/>
            <person name="Kozak K."/>
            <person name="Martin S."/>
            <person name="Jiggins C."/>
            <person name="Moest M."/>
            <person name="Warren A I."/>
            <person name="Byers J.R.P. K."/>
            <person name="Montejo-Kovacevich G."/>
            <person name="Yen C E."/>
        </authorList>
    </citation>
    <scope>NUCLEOTIDE SEQUENCE [LARGE SCALE GENOMIC DNA]</scope>
</reference>
<feature type="compositionally biased region" description="Polar residues" evidence="1">
    <location>
        <begin position="29"/>
        <end position="48"/>
    </location>
</feature>
<proteinExistence type="predicted"/>
<evidence type="ECO:0000313" key="5">
    <source>
        <dbReference type="Proteomes" id="UP000494256"/>
    </source>
</evidence>
<evidence type="ECO:0000256" key="1">
    <source>
        <dbReference type="SAM" id="MobiDB-lite"/>
    </source>
</evidence>
<evidence type="ECO:0000313" key="3">
    <source>
        <dbReference type="EMBL" id="CAB3234326.1"/>
    </source>
</evidence>